<dbReference type="Gramene" id="rna-AYBTSS11_LOCUS2933">
    <property type="protein sequence ID" value="CAJ1892117.1"/>
    <property type="gene ID" value="gene-AYBTSS11_LOCUS2933"/>
</dbReference>
<evidence type="ECO:0000313" key="3">
    <source>
        <dbReference type="Proteomes" id="UP001189624"/>
    </source>
</evidence>
<dbReference type="AlphaFoldDB" id="A0AA86RXB2"/>
<gene>
    <name evidence="2" type="ORF">AYBTSS11_LOCUS2933</name>
</gene>
<evidence type="ECO:0000256" key="1">
    <source>
        <dbReference type="SAM" id="MobiDB-lite"/>
    </source>
</evidence>
<sequence length="172" mass="19559">MVESLCCNVGVPFELEFHAFNLSSVLLRCEHHHPSEGVQEKWTTGASSRFNHPPRPRARPLPHLPLHSTLPHPFHSLLFLLRLPPRPHPFHLPLEHSHQIPLPKQLLFPHPLRLLILVSLMSASAQLGHLELAQWVDSFVIKSCIDLQQDHVIAASGYECKVWKHGESVEIV</sequence>
<feature type="compositionally biased region" description="Polar residues" evidence="1">
    <location>
        <begin position="41"/>
        <end position="50"/>
    </location>
</feature>
<protein>
    <submittedName>
        <fullName evidence="2">Uncharacterized protein</fullName>
    </submittedName>
</protein>
<evidence type="ECO:0000313" key="2">
    <source>
        <dbReference type="EMBL" id="CAJ1892117.1"/>
    </source>
</evidence>
<reference evidence="2" key="1">
    <citation type="submission" date="2023-10" db="EMBL/GenBank/DDBJ databases">
        <authorList>
            <person name="Domelevo Entfellner J.-B."/>
        </authorList>
    </citation>
    <scope>NUCLEOTIDE SEQUENCE</scope>
</reference>
<organism evidence="2 3">
    <name type="scientific">Sphenostylis stenocarpa</name>
    <dbReference type="NCBI Taxonomy" id="92480"/>
    <lineage>
        <taxon>Eukaryota</taxon>
        <taxon>Viridiplantae</taxon>
        <taxon>Streptophyta</taxon>
        <taxon>Embryophyta</taxon>
        <taxon>Tracheophyta</taxon>
        <taxon>Spermatophyta</taxon>
        <taxon>Magnoliopsida</taxon>
        <taxon>eudicotyledons</taxon>
        <taxon>Gunneridae</taxon>
        <taxon>Pentapetalae</taxon>
        <taxon>rosids</taxon>
        <taxon>fabids</taxon>
        <taxon>Fabales</taxon>
        <taxon>Fabaceae</taxon>
        <taxon>Papilionoideae</taxon>
        <taxon>50 kb inversion clade</taxon>
        <taxon>NPAAA clade</taxon>
        <taxon>indigoferoid/millettioid clade</taxon>
        <taxon>Phaseoleae</taxon>
        <taxon>Sphenostylis</taxon>
    </lineage>
</organism>
<accession>A0AA86RXB2</accession>
<feature type="region of interest" description="Disordered" evidence="1">
    <location>
        <begin position="37"/>
        <end position="58"/>
    </location>
</feature>
<proteinExistence type="predicted"/>
<name>A0AA86RXB2_9FABA</name>
<keyword evidence="3" id="KW-1185">Reference proteome</keyword>
<dbReference type="EMBL" id="OY731398">
    <property type="protein sequence ID" value="CAJ1892117.1"/>
    <property type="molecule type" value="Genomic_DNA"/>
</dbReference>
<dbReference type="Proteomes" id="UP001189624">
    <property type="component" value="Chromosome 1"/>
</dbReference>